<dbReference type="InterPro" id="IPR052035">
    <property type="entry name" value="ZnF_BED_domain_contain"/>
</dbReference>
<feature type="compositionally biased region" description="Pro residues" evidence="6">
    <location>
        <begin position="29"/>
        <end position="39"/>
    </location>
</feature>
<keyword evidence="2" id="KW-0479">Metal-binding</keyword>
<dbReference type="InterPro" id="IPR012337">
    <property type="entry name" value="RNaseH-like_sf"/>
</dbReference>
<dbReference type="SUPFAM" id="SSF53098">
    <property type="entry name" value="Ribonuclease H-like"/>
    <property type="match status" value="1"/>
</dbReference>
<reference evidence="8 9" key="1">
    <citation type="submission" date="2016-03" db="EMBL/GenBank/DDBJ databases">
        <title>EvidentialGene: Evidence-directed Construction of Genes on Genomes.</title>
        <authorList>
            <person name="Gilbert D.G."/>
            <person name="Choi J.-H."/>
            <person name="Mockaitis K."/>
            <person name="Colbourne J."/>
            <person name="Pfrender M."/>
        </authorList>
    </citation>
    <scope>NUCLEOTIDE SEQUENCE [LARGE SCALE GENOMIC DNA]</scope>
    <source>
        <strain evidence="8 9">Xinb3</strain>
        <tissue evidence="8">Complete organism</tissue>
    </source>
</reference>
<dbReference type="Proteomes" id="UP000076858">
    <property type="component" value="Unassembled WGS sequence"/>
</dbReference>
<evidence type="ECO:0000259" key="7">
    <source>
        <dbReference type="Pfam" id="PF05699"/>
    </source>
</evidence>
<comment type="caution">
    <text evidence="8">The sequence shown here is derived from an EMBL/GenBank/DDBJ whole genome shotgun (WGS) entry which is preliminary data.</text>
</comment>
<evidence type="ECO:0000256" key="1">
    <source>
        <dbReference type="ARBA" id="ARBA00004123"/>
    </source>
</evidence>
<protein>
    <recommendedName>
        <fullName evidence="7">HAT C-terminal dimerisation domain-containing protein</fullName>
    </recommendedName>
</protein>
<dbReference type="GO" id="GO:0046983">
    <property type="term" value="F:protein dimerization activity"/>
    <property type="evidence" value="ECO:0007669"/>
    <property type="project" value="InterPro"/>
</dbReference>
<proteinExistence type="predicted"/>
<dbReference type="AlphaFoldDB" id="A0A164K1Z6"/>
<keyword evidence="3" id="KW-0863">Zinc-finger</keyword>
<feature type="region of interest" description="Disordered" evidence="6">
    <location>
        <begin position="557"/>
        <end position="576"/>
    </location>
</feature>
<keyword evidence="9" id="KW-1185">Reference proteome</keyword>
<sequence>MLLDESSDGTEWLVVDSGNEDDEIIPSSPKVPDPPPNTQPIPAFKQNSFPAWRKEFFIDWREGTNGKVHCLCRICRKYFAGSKDAFSKELVKLGIPGYKAPTDFTMRRRHLYEEYDRIKSLVMKKLKESRSITLMIDIWSSKRMCGYISFNLEGVTFKYEQFTAFLCLREMTGRHTGEAILAEFEDVLSEWDLNIKTVVRVVTDSGSNIIRAFNLRLFGIQPEENGQVRQVETEPSEEDFARDEEEIVELVLDSADSDCIVELFQSRNHPAFQTLLTADPDEEEEFEEIQTSLDNSYLNIPRATVGVLEGIVESTYQMSSTLLAFCKAHDLQLTVKDGLKAVESPVGAALNTAEPLSTLCAIASSTRKKFTVGFRLVAKNVTHWNSEMYSVRSVIKAVDTDPKLQNRLNATTKKHPKLSSLEIKQLKEVVMVFPPFQETTDDFQGDNETIGTVVPAFIDLLNKVTLTIKSKGKTELNPVSPFAGKINYCKTFVDALRTSLETRFSSILNESVYVTGAILDPRFQTNWLSFSQLNQEDVLACVRQEIEHRYNCMRENEAPTDSAEVGGRSPEISSNATNQLTGRSRVLDEFDIYINEPNSPMEHQKNPIDPQSIFVLLRPLKYWEENQHRFRFLAPIARDILVIPATSSSIERCFSTALDIFAIKRINMKVELLNMLLFNKRNKNFM</sequence>
<dbReference type="GO" id="GO:0008270">
    <property type="term" value="F:zinc ion binding"/>
    <property type="evidence" value="ECO:0007669"/>
    <property type="project" value="UniProtKB-KW"/>
</dbReference>
<dbReference type="PANTHER" id="PTHR46481">
    <property type="entry name" value="ZINC FINGER BED DOMAIN-CONTAINING PROTEIN 4"/>
    <property type="match status" value="1"/>
</dbReference>
<organism evidence="8 9">
    <name type="scientific">Daphnia magna</name>
    <dbReference type="NCBI Taxonomy" id="35525"/>
    <lineage>
        <taxon>Eukaryota</taxon>
        <taxon>Metazoa</taxon>
        <taxon>Ecdysozoa</taxon>
        <taxon>Arthropoda</taxon>
        <taxon>Crustacea</taxon>
        <taxon>Branchiopoda</taxon>
        <taxon>Diplostraca</taxon>
        <taxon>Cladocera</taxon>
        <taxon>Anomopoda</taxon>
        <taxon>Daphniidae</taxon>
        <taxon>Daphnia</taxon>
    </lineage>
</organism>
<dbReference type="Pfam" id="PF05699">
    <property type="entry name" value="Dimer_Tnp_hAT"/>
    <property type="match status" value="1"/>
</dbReference>
<evidence type="ECO:0000256" key="6">
    <source>
        <dbReference type="SAM" id="MobiDB-lite"/>
    </source>
</evidence>
<evidence type="ECO:0000256" key="3">
    <source>
        <dbReference type="ARBA" id="ARBA00022771"/>
    </source>
</evidence>
<accession>A0A164K1Z6</accession>
<feature type="region of interest" description="Disordered" evidence="6">
    <location>
        <begin position="18"/>
        <end position="44"/>
    </location>
</feature>
<gene>
    <name evidence="8" type="ORF">APZ42_034527</name>
</gene>
<evidence type="ECO:0000256" key="5">
    <source>
        <dbReference type="ARBA" id="ARBA00023242"/>
    </source>
</evidence>
<keyword evidence="5" id="KW-0539">Nucleus</keyword>
<name>A0A164K1Z6_9CRUS</name>
<evidence type="ECO:0000256" key="2">
    <source>
        <dbReference type="ARBA" id="ARBA00022723"/>
    </source>
</evidence>
<evidence type="ECO:0000313" key="9">
    <source>
        <dbReference type="Proteomes" id="UP000076858"/>
    </source>
</evidence>
<dbReference type="PANTHER" id="PTHR46481:SF10">
    <property type="entry name" value="ZINC FINGER BED DOMAIN-CONTAINING PROTEIN 39"/>
    <property type="match status" value="1"/>
</dbReference>
<evidence type="ECO:0000256" key="4">
    <source>
        <dbReference type="ARBA" id="ARBA00022833"/>
    </source>
</evidence>
<feature type="domain" description="HAT C-terminal dimerisation" evidence="7">
    <location>
        <begin position="591"/>
        <end position="681"/>
    </location>
</feature>
<keyword evidence="4" id="KW-0862">Zinc</keyword>
<dbReference type="EMBL" id="LRGB01003386">
    <property type="protein sequence ID" value="KZS02868.1"/>
    <property type="molecule type" value="Genomic_DNA"/>
</dbReference>
<dbReference type="InterPro" id="IPR008906">
    <property type="entry name" value="HATC_C_dom"/>
</dbReference>
<evidence type="ECO:0000313" key="8">
    <source>
        <dbReference type="EMBL" id="KZS02868.1"/>
    </source>
</evidence>
<comment type="subcellular location">
    <subcellularLocation>
        <location evidence="1">Nucleus</location>
    </subcellularLocation>
</comment>
<dbReference type="OrthoDB" id="2438421at2759"/>
<dbReference type="GO" id="GO:0005634">
    <property type="term" value="C:nucleus"/>
    <property type="evidence" value="ECO:0007669"/>
    <property type="project" value="UniProtKB-SubCell"/>
</dbReference>